<dbReference type="GO" id="GO:0000271">
    <property type="term" value="P:polysaccharide biosynthetic process"/>
    <property type="evidence" value="ECO:0007669"/>
    <property type="project" value="InterPro"/>
</dbReference>
<protein>
    <recommendedName>
        <fullName evidence="2">Capsule polysaccharide biosynthesis protein</fullName>
    </recommendedName>
</protein>
<evidence type="ECO:0000313" key="1">
    <source>
        <dbReference type="EMBL" id="VAV84858.1"/>
    </source>
</evidence>
<accession>A0A3B0RA89</accession>
<dbReference type="Pfam" id="PF05159">
    <property type="entry name" value="Capsule_synth"/>
    <property type="match status" value="1"/>
</dbReference>
<sequence length="524" mass="58901">MNALFLTQSTSLDMFYRLAGALREPLALDKIGFYATSSMDYEGFLKQTPEIESGSYSLLKEWEIIEQASGKSPDLEYIKNRENEIGDPGLWSAIVADRWLYQGKNSSFRQDYSRRYTHEELLSILEQGIKSIERFFDEVKPDVVFSFICVTFGEYLAYLIAKRRGIPFLNLRPTRIKDYVILGESIFEPSELIKEAFERYERGNGKASVAEEARRYLDFVTKGHAMYEGVIPPSAKAPAVVMSKKSIFTKASKKLKNTKDSFQGRYKHDNQYPGSLGPLLYQGVLNPRRAKQVNAMLSPGYMTEDKLKNTEYVFYPLHKEPEVTLLVYSRAYLNQIEVVRNFAANIPVGMKLVVKEHPASVGWRSQGFYKKLLEIPNVVMADPSIVSKTLIKHSSLVAIIAGSIGFEALLLKRPVVSLGNCPFNILPDTMIRKVESLEGLGLAIQELLEGYTYDEKAVLDYVAANMECGVQVSLYSKLLGKRGVYSLGGEGGVDADIERLAEYAVRRVRELTSDSSAGAAQSYI</sequence>
<gene>
    <name evidence="1" type="ORF">MNBD_DELTA01-612</name>
</gene>
<dbReference type="AlphaFoldDB" id="A0A3B0RA89"/>
<proteinExistence type="predicted"/>
<dbReference type="GO" id="GO:0015774">
    <property type="term" value="P:polysaccharide transport"/>
    <property type="evidence" value="ECO:0007669"/>
    <property type="project" value="InterPro"/>
</dbReference>
<dbReference type="InterPro" id="IPR007833">
    <property type="entry name" value="Capsule_polysaccharide_synth"/>
</dbReference>
<dbReference type="EMBL" id="UOEA01000075">
    <property type="protein sequence ID" value="VAV84858.1"/>
    <property type="molecule type" value="Genomic_DNA"/>
</dbReference>
<name>A0A3B0RA89_9ZZZZ</name>
<reference evidence="1" key="1">
    <citation type="submission" date="2018-06" db="EMBL/GenBank/DDBJ databases">
        <authorList>
            <person name="Zhirakovskaya E."/>
        </authorList>
    </citation>
    <scope>NUCLEOTIDE SEQUENCE</scope>
</reference>
<organism evidence="1">
    <name type="scientific">hydrothermal vent metagenome</name>
    <dbReference type="NCBI Taxonomy" id="652676"/>
    <lineage>
        <taxon>unclassified sequences</taxon>
        <taxon>metagenomes</taxon>
        <taxon>ecological metagenomes</taxon>
    </lineage>
</organism>
<evidence type="ECO:0008006" key="2">
    <source>
        <dbReference type="Google" id="ProtNLM"/>
    </source>
</evidence>